<dbReference type="Proteomes" id="UP001218218">
    <property type="component" value="Unassembled WGS sequence"/>
</dbReference>
<proteinExistence type="predicted"/>
<dbReference type="EMBL" id="JARIHO010000014">
    <property type="protein sequence ID" value="KAJ7350734.1"/>
    <property type="molecule type" value="Genomic_DNA"/>
</dbReference>
<accession>A0AAD7A6U0</accession>
<evidence type="ECO:0000313" key="1">
    <source>
        <dbReference type="EMBL" id="KAJ7350734.1"/>
    </source>
</evidence>
<evidence type="ECO:0000313" key="2">
    <source>
        <dbReference type="Proteomes" id="UP001218218"/>
    </source>
</evidence>
<gene>
    <name evidence="1" type="ORF">DFH08DRAFT_806732</name>
</gene>
<organism evidence="1 2">
    <name type="scientific">Mycena albidolilacea</name>
    <dbReference type="NCBI Taxonomy" id="1033008"/>
    <lineage>
        <taxon>Eukaryota</taxon>
        <taxon>Fungi</taxon>
        <taxon>Dikarya</taxon>
        <taxon>Basidiomycota</taxon>
        <taxon>Agaricomycotina</taxon>
        <taxon>Agaricomycetes</taxon>
        <taxon>Agaricomycetidae</taxon>
        <taxon>Agaricales</taxon>
        <taxon>Marasmiineae</taxon>
        <taxon>Mycenaceae</taxon>
        <taxon>Mycena</taxon>
    </lineage>
</organism>
<reference evidence="1" key="1">
    <citation type="submission" date="2023-03" db="EMBL/GenBank/DDBJ databases">
        <title>Massive genome expansion in bonnet fungi (Mycena s.s.) driven by repeated elements and novel gene families across ecological guilds.</title>
        <authorList>
            <consortium name="Lawrence Berkeley National Laboratory"/>
            <person name="Harder C.B."/>
            <person name="Miyauchi S."/>
            <person name="Viragh M."/>
            <person name="Kuo A."/>
            <person name="Thoen E."/>
            <person name="Andreopoulos B."/>
            <person name="Lu D."/>
            <person name="Skrede I."/>
            <person name="Drula E."/>
            <person name="Henrissat B."/>
            <person name="Morin E."/>
            <person name="Kohler A."/>
            <person name="Barry K."/>
            <person name="LaButti K."/>
            <person name="Morin E."/>
            <person name="Salamov A."/>
            <person name="Lipzen A."/>
            <person name="Mereny Z."/>
            <person name="Hegedus B."/>
            <person name="Baldrian P."/>
            <person name="Stursova M."/>
            <person name="Weitz H."/>
            <person name="Taylor A."/>
            <person name="Grigoriev I.V."/>
            <person name="Nagy L.G."/>
            <person name="Martin F."/>
            <person name="Kauserud H."/>
        </authorList>
    </citation>
    <scope>NUCLEOTIDE SEQUENCE</scope>
    <source>
        <strain evidence="1">CBHHK002</strain>
    </source>
</reference>
<protein>
    <submittedName>
        <fullName evidence="1">Uncharacterized protein</fullName>
    </submittedName>
</protein>
<dbReference type="AlphaFoldDB" id="A0AAD7A6U0"/>
<sequence>MTGHYGLQSAQISWISGVLRSLLYGSMEYPALGSLLKSIDSGPPLNNAQSPPGQVYNVFPVWMNPELLSPPGWIPFGLSFTMADSTLDWIWTEYLSSPDPPSGMGSLYEMCVQFTTLVLQPSHIVLRSGGFVLHPDLAIPLVGMVSGMDHLLGLASEHRKLSTPPFIGQTELLVLTSTAGYIVPATQNKIVWNWIILIGGLCVVMKDLWSLYKGCTVYILGCEQPSLMPRILASLTPLLLVKHSTDFLQVYGVSIAKVQDAVHRMAQAHEHGRTHSHSWSPVRGSLAWQNHIEAGGLLSPLVTTVEEAAGATKAGATPVSQYGEYGAGNAKTPNLGVFICPRPSYLFHYRSTWCSPGDALKRRQYLPVAGGLEGLRERMEIVQHSALPTKFHAVWELSVPARKSSVCIGAKDGGGHEELEDSVN</sequence>
<name>A0AAD7A6U0_9AGAR</name>
<keyword evidence="2" id="KW-1185">Reference proteome</keyword>
<comment type="caution">
    <text evidence="1">The sequence shown here is derived from an EMBL/GenBank/DDBJ whole genome shotgun (WGS) entry which is preliminary data.</text>
</comment>